<dbReference type="EMBL" id="LNIX01000031">
    <property type="protein sequence ID" value="OXA41036.1"/>
    <property type="molecule type" value="Genomic_DNA"/>
</dbReference>
<keyword evidence="4" id="KW-1185">Reference proteome</keyword>
<protein>
    <submittedName>
        <fullName evidence="3">Uncharacterized protein</fullName>
    </submittedName>
</protein>
<feature type="transmembrane region" description="Helical" evidence="1">
    <location>
        <begin position="424"/>
        <end position="445"/>
    </location>
</feature>
<evidence type="ECO:0000256" key="2">
    <source>
        <dbReference type="SAM" id="SignalP"/>
    </source>
</evidence>
<reference evidence="3 4" key="1">
    <citation type="submission" date="2015-12" db="EMBL/GenBank/DDBJ databases">
        <title>The genome of Folsomia candida.</title>
        <authorList>
            <person name="Faddeeva A."/>
            <person name="Derks M.F."/>
            <person name="Anvar Y."/>
            <person name="Smit S."/>
            <person name="Van Straalen N."/>
            <person name="Roelofs D."/>
        </authorList>
    </citation>
    <scope>NUCLEOTIDE SEQUENCE [LARGE SCALE GENOMIC DNA]</scope>
    <source>
        <strain evidence="3 4">VU population</strain>
        <tissue evidence="3">Whole body</tissue>
    </source>
</reference>
<feature type="transmembrane region" description="Helical" evidence="1">
    <location>
        <begin position="360"/>
        <end position="381"/>
    </location>
</feature>
<dbReference type="Proteomes" id="UP000198287">
    <property type="component" value="Unassembled WGS sequence"/>
</dbReference>
<feature type="signal peptide" evidence="2">
    <location>
        <begin position="1"/>
        <end position="25"/>
    </location>
</feature>
<keyword evidence="1" id="KW-0812">Transmembrane</keyword>
<keyword evidence="2" id="KW-0732">Signal</keyword>
<gene>
    <name evidence="3" type="ORF">Fcan01_24267</name>
</gene>
<feature type="transmembrane region" description="Helical" evidence="1">
    <location>
        <begin position="694"/>
        <end position="712"/>
    </location>
</feature>
<proteinExistence type="predicted"/>
<evidence type="ECO:0000313" key="4">
    <source>
        <dbReference type="Proteomes" id="UP000198287"/>
    </source>
</evidence>
<name>A0A226D9V9_FOLCA</name>
<keyword evidence="1" id="KW-1133">Transmembrane helix</keyword>
<sequence length="860" mass="98729">MASLHLLCPFVHIFIQLAIICGINGEQRDTINQAPIGSIQAQVYHLNYLYPFQNCTTMIFINKNLVWDTIMRPSSGPIILLSYDTKISLAPGVVIVRKFSKQMRRNSVPHCWATFTILPENEYLTLNRHHPDFISHQPFMEANVWSQYFILVTAVPDVIQTYVKSEQVSSRLRQREVIIVDITHVINNGPKLKMHYYNIYYIKNPTVGMGSSEQWYQIDCLPSDCFKHLIATEKNVSNLNKYFWASYASFGSAHKVNVRKLFGHTDIGPIQHSTLEYRRLANLTTFHGFLSFWVLQDMIEHNFSNCMPLHFITPIQGYGLSAYGRFNFIIYDVHQHSYVSCYQVSSNSDILNALTSPLDGLSWTLLSTCFVTVVLILTGVFCASTSTVSSDRIFLVVGLTLESSVLLSRSIYEARFLRSRHELIGLYSIISVWILLVGTILTNWYKSWFTMEMIVPRTYKSPWTNVMDVEGFRILMPFSLVDEYDSLKVPTLEHFLYQDFYSKLHYRFLRKSLESVNYKRLVAHQNIAKRLFSMLQPYFGLDENMRPGIFAYRVGTPPVYNKSALQDYPIQPIEYNTGDTFEIARKLASCGKVALMDSKENIATITNFLNDNQKRRRYVNGDDDFFTEIRGWTFFPVRNSYAEERLKIMISSGIFAHWESLYKLWKPKKLLNHYANWSHPKVEAASRLDFDSKIITGFYVCGFCLLICIVSLRAEVETFLDKARQTEILAARMAELISGMNLTSPSIEITAYGGGKEKSVADFFWTRFSDRYDFPQKLESMGPLAIKIRIFPQLSSFNKAEIGIRVMIDGHAYLTILLNVSTETFLEAGRQSEILAAKLGELISGMNLSSSSIEITAFGM</sequence>
<keyword evidence="1" id="KW-0472">Membrane</keyword>
<feature type="chain" id="PRO_5012804808" evidence="2">
    <location>
        <begin position="26"/>
        <end position="860"/>
    </location>
</feature>
<organism evidence="3 4">
    <name type="scientific">Folsomia candida</name>
    <name type="common">Springtail</name>
    <dbReference type="NCBI Taxonomy" id="158441"/>
    <lineage>
        <taxon>Eukaryota</taxon>
        <taxon>Metazoa</taxon>
        <taxon>Ecdysozoa</taxon>
        <taxon>Arthropoda</taxon>
        <taxon>Hexapoda</taxon>
        <taxon>Collembola</taxon>
        <taxon>Entomobryomorpha</taxon>
        <taxon>Isotomoidea</taxon>
        <taxon>Isotomidae</taxon>
        <taxon>Proisotominae</taxon>
        <taxon>Folsomia</taxon>
    </lineage>
</organism>
<evidence type="ECO:0000256" key="1">
    <source>
        <dbReference type="SAM" id="Phobius"/>
    </source>
</evidence>
<dbReference type="AlphaFoldDB" id="A0A226D9V9"/>
<accession>A0A226D9V9</accession>
<evidence type="ECO:0000313" key="3">
    <source>
        <dbReference type="EMBL" id="OXA41036.1"/>
    </source>
</evidence>
<comment type="caution">
    <text evidence="3">The sequence shown here is derived from an EMBL/GenBank/DDBJ whole genome shotgun (WGS) entry which is preliminary data.</text>
</comment>